<dbReference type="GO" id="GO:0005886">
    <property type="term" value="C:plasma membrane"/>
    <property type="evidence" value="ECO:0007669"/>
    <property type="project" value="UniProtKB-SubCell"/>
</dbReference>
<feature type="region of interest" description="Disordered" evidence="12">
    <location>
        <begin position="396"/>
        <end position="528"/>
    </location>
</feature>
<proteinExistence type="predicted"/>
<evidence type="ECO:0000313" key="16">
    <source>
        <dbReference type="Proteomes" id="UP000023067"/>
    </source>
</evidence>
<comment type="subcellular location">
    <subcellularLocation>
        <location evidence="2">Cell membrane</location>
        <topology evidence="2">Multi-pass membrane protein</topology>
    </subcellularLocation>
</comment>
<keyword evidence="8" id="KW-0862">Zinc</keyword>
<dbReference type="eggNOG" id="COG0501">
    <property type="taxonomic scope" value="Bacteria"/>
</dbReference>
<dbReference type="EMBL" id="JDYK01000006">
    <property type="protein sequence ID" value="EWS81574.1"/>
    <property type="molecule type" value="Genomic_DNA"/>
</dbReference>
<gene>
    <name evidence="15" type="ORF">BF93_15460</name>
</gene>
<feature type="compositionally biased region" description="Pro residues" evidence="12">
    <location>
        <begin position="1"/>
        <end position="20"/>
    </location>
</feature>
<feature type="transmembrane region" description="Helical" evidence="13">
    <location>
        <begin position="100"/>
        <end position="122"/>
    </location>
</feature>
<dbReference type="GO" id="GO:0004222">
    <property type="term" value="F:metalloendopeptidase activity"/>
    <property type="evidence" value="ECO:0007669"/>
    <property type="project" value="InterPro"/>
</dbReference>
<evidence type="ECO:0000256" key="12">
    <source>
        <dbReference type="SAM" id="MobiDB-lite"/>
    </source>
</evidence>
<protein>
    <submittedName>
        <fullName evidence="15">Peptidase</fullName>
    </submittedName>
</protein>
<dbReference type="Gene3D" id="3.30.2010.10">
    <property type="entry name" value="Metalloproteases ('zincins'), catalytic domain"/>
    <property type="match status" value="1"/>
</dbReference>
<evidence type="ECO:0000256" key="7">
    <source>
        <dbReference type="ARBA" id="ARBA00022801"/>
    </source>
</evidence>
<keyword evidence="6" id="KW-0479">Metal-binding</keyword>
<evidence type="ECO:0000256" key="4">
    <source>
        <dbReference type="ARBA" id="ARBA00022670"/>
    </source>
</evidence>
<keyword evidence="11 13" id="KW-0472">Membrane</keyword>
<feature type="transmembrane region" description="Helical" evidence="13">
    <location>
        <begin position="53"/>
        <end position="80"/>
    </location>
</feature>
<keyword evidence="4" id="KW-0645">Protease</keyword>
<dbReference type="PANTHER" id="PTHR43221">
    <property type="entry name" value="PROTEASE HTPX"/>
    <property type="match status" value="1"/>
</dbReference>
<feature type="domain" description="Peptidase M48" evidence="14">
    <location>
        <begin position="140"/>
        <end position="216"/>
    </location>
</feature>
<evidence type="ECO:0000256" key="5">
    <source>
        <dbReference type="ARBA" id="ARBA00022692"/>
    </source>
</evidence>
<feature type="domain" description="Peptidase M48" evidence="14">
    <location>
        <begin position="220"/>
        <end position="312"/>
    </location>
</feature>
<feature type="compositionally biased region" description="Gly residues" evidence="12">
    <location>
        <begin position="439"/>
        <end position="451"/>
    </location>
</feature>
<reference evidence="15 16" key="1">
    <citation type="submission" date="2014-02" db="EMBL/GenBank/DDBJ databases">
        <title>Genome sequence of Brachybacterium phenoliresistens strain W13A50.</title>
        <authorList>
            <person name="Wang X."/>
        </authorList>
    </citation>
    <scope>NUCLEOTIDE SEQUENCE [LARGE SCALE GENOMIC DNA]</scope>
    <source>
        <strain evidence="15 16">W13A50</strain>
    </source>
</reference>
<evidence type="ECO:0000313" key="15">
    <source>
        <dbReference type="EMBL" id="EWS81574.1"/>
    </source>
</evidence>
<keyword evidence="10" id="KW-0482">Metalloprotease</keyword>
<keyword evidence="5 13" id="KW-0812">Transmembrane</keyword>
<name>Z9JTS6_9MICO</name>
<evidence type="ECO:0000256" key="8">
    <source>
        <dbReference type="ARBA" id="ARBA00022833"/>
    </source>
</evidence>
<dbReference type="Proteomes" id="UP000023067">
    <property type="component" value="Unassembled WGS sequence"/>
</dbReference>
<keyword evidence="3" id="KW-1003">Cell membrane</keyword>
<dbReference type="AlphaFoldDB" id="Z9JTS6"/>
<keyword evidence="9 13" id="KW-1133">Transmembrane helix</keyword>
<organism evidence="15 16">
    <name type="scientific">Brachybacterium phenoliresistens</name>
    <dbReference type="NCBI Taxonomy" id="396014"/>
    <lineage>
        <taxon>Bacteria</taxon>
        <taxon>Bacillati</taxon>
        <taxon>Actinomycetota</taxon>
        <taxon>Actinomycetes</taxon>
        <taxon>Micrococcales</taxon>
        <taxon>Dermabacteraceae</taxon>
        <taxon>Brachybacterium</taxon>
    </lineage>
</organism>
<dbReference type="PATRIC" id="fig|396014.3.peg.1435"/>
<feature type="compositionally biased region" description="Polar residues" evidence="12">
    <location>
        <begin position="507"/>
        <end position="518"/>
    </location>
</feature>
<feature type="compositionally biased region" description="Low complexity" evidence="12">
    <location>
        <begin position="471"/>
        <end position="488"/>
    </location>
</feature>
<evidence type="ECO:0000256" key="6">
    <source>
        <dbReference type="ARBA" id="ARBA00022723"/>
    </source>
</evidence>
<comment type="caution">
    <text evidence="15">The sequence shown here is derived from an EMBL/GenBank/DDBJ whole genome shotgun (WGS) entry which is preliminary data.</text>
</comment>
<evidence type="ECO:0000256" key="3">
    <source>
        <dbReference type="ARBA" id="ARBA00022475"/>
    </source>
</evidence>
<accession>Z9JTS6</accession>
<dbReference type="InterPro" id="IPR001915">
    <property type="entry name" value="Peptidase_M48"/>
</dbReference>
<dbReference type="STRING" id="396014.BF93_15460"/>
<keyword evidence="7" id="KW-0378">Hydrolase</keyword>
<dbReference type="RefSeq" id="WP_084148349.1">
    <property type="nucleotide sequence ID" value="NZ_KK069991.1"/>
</dbReference>
<dbReference type="OrthoDB" id="9810445at2"/>
<evidence type="ECO:0000256" key="9">
    <source>
        <dbReference type="ARBA" id="ARBA00022989"/>
    </source>
</evidence>
<evidence type="ECO:0000256" key="11">
    <source>
        <dbReference type="ARBA" id="ARBA00023136"/>
    </source>
</evidence>
<comment type="cofactor">
    <cofactor evidence="1">
        <name>Zn(2+)</name>
        <dbReference type="ChEBI" id="CHEBI:29105"/>
    </cofactor>
</comment>
<evidence type="ECO:0000256" key="2">
    <source>
        <dbReference type="ARBA" id="ARBA00004651"/>
    </source>
</evidence>
<dbReference type="PANTHER" id="PTHR43221:SF1">
    <property type="entry name" value="PROTEASE HTPX"/>
    <property type="match status" value="1"/>
</dbReference>
<dbReference type="GO" id="GO:0046872">
    <property type="term" value="F:metal ion binding"/>
    <property type="evidence" value="ECO:0007669"/>
    <property type="project" value="UniProtKB-KW"/>
</dbReference>
<evidence type="ECO:0000256" key="10">
    <source>
        <dbReference type="ARBA" id="ARBA00023049"/>
    </source>
</evidence>
<sequence>MTHPSPHPGPVGPPSGPAAPPARRDEAPNLINGATRHGILGQKRIRHPWELPLLGVGVAVTGIGYLIWLIFVIMTIVNLIRGTGPTIFTLGDTLIGSYLVQLFVILLVFPLIIWIARALMYAQQRATALRMSPTQFPEGYRIVAEAASQFGLRRVPDAYVASGNGVINAFAFGHGFRRSVVLYSDMFEVGGAPRDPEALRFVIGHEVGHIAAGHVSYFRLVLANLISYVPLLGSAFSRSQEYTADNFGHSYCPGGSLGAMGVLSGGKYLNAEVNVHELADRAATEKGLWVHIVNWRSSHPIITWRAHALRDRSRRGHLWFRPGDAIFGLYTSPGAWYRGPLPAGSTFSGPYPTPEQVLAMLDAADAVRPAGTLGQFGRFNGADYSDRMPMRQLQLSPPLLSTPVGGPPQGPSGPGASPSGPVGPPRGPAGPMGPKSSGGSAGPAPQGGYGSAGPAPQSGYGSPASQGGYGSAPQGGYSASAQSAAGPSPLAPPARPSGAADPAGTDPYTQGPQGTASADNPWGMPPRS</sequence>
<dbReference type="HOGENOM" id="CLU_038900_2_0_11"/>
<evidence type="ECO:0000259" key="14">
    <source>
        <dbReference type="Pfam" id="PF01435"/>
    </source>
</evidence>
<evidence type="ECO:0000256" key="1">
    <source>
        <dbReference type="ARBA" id="ARBA00001947"/>
    </source>
</evidence>
<keyword evidence="16" id="KW-1185">Reference proteome</keyword>
<dbReference type="GO" id="GO:0006508">
    <property type="term" value="P:proteolysis"/>
    <property type="evidence" value="ECO:0007669"/>
    <property type="project" value="UniProtKB-KW"/>
</dbReference>
<feature type="region of interest" description="Disordered" evidence="12">
    <location>
        <begin position="1"/>
        <end position="27"/>
    </location>
</feature>
<dbReference type="InterPro" id="IPR050083">
    <property type="entry name" value="HtpX_protease"/>
</dbReference>
<dbReference type="Pfam" id="PF01435">
    <property type="entry name" value="Peptidase_M48"/>
    <property type="match status" value="2"/>
</dbReference>
<dbReference type="CDD" id="cd07325">
    <property type="entry name" value="M48_Ste24p_like"/>
    <property type="match status" value="1"/>
</dbReference>
<evidence type="ECO:0000256" key="13">
    <source>
        <dbReference type="SAM" id="Phobius"/>
    </source>
</evidence>